<keyword evidence="9" id="KW-0406">Ion transport</keyword>
<evidence type="ECO:0000256" key="4">
    <source>
        <dbReference type="ARBA" id="ARBA00022496"/>
    </source>
</evidence>
<dbReference type="InterPro" id="IPR050860">
    <property type="entry name" value="FeoB_GTPase"/>
</dbReference>
<dbReference type="SUPFAM" id="SSF52540">
    <property type="entry name" value="P-loop containing nucleoside triphosphate hydrolases"/>
    <property type="match status" value="1"/>
</dbReference>
<dbReference type="PANTHER" id="PTHR43185">
    <property type="entry name" value="FERROUS IRON TRANSPORT PROTEIN B"/>
    <property type="match status" value="1"/>
</dbReference>
<feature type="domain" description="FeoB-type G" evidence="15">
    <location>
        <begin position="2"/>
        <end position="164"/>
    </location>
</feature>
<feature type="transmembrane region" description="Helical" evidence="14">
    <location>
        <begin position="372"/>
        <end position="392"/>
    </location>
</feature>
<evidence type="ECO:0000259" key="15">
    <source>
        <dbReference type="PROSITE" id="PS51711"/>
    </source>
</evidence>
<dbReference type="Gene3D" id="3.40.50.300">
    <property type="entry name" value="P-loop containing nucleotide triphosphate hydrolases"/>
    <property type="match status" value="1"/>
</dbReference>
<feature type="transmembrane region" description="Helical" evidence="14">
    <location>
        <begin position="591"/>
        <end position="611"/>
    </location>
</feature>
<evidence type="ECO:0000256" key="14">
    <source>
        <dbReference type="RuleBase" id="RU362098"/>
    </source>
</evidence>
<dbReference type="InterPro" id="IPR003373">
    <property type="entry name" value="Fe2_transport_prot-B"/>
</dbReference>
<comment type="function">
    <text evidence="14">Probable transporter of a GTP-driven Fe(2+) uptake system.</text>
</comment>
<keyword evidence="8 14" id="KW-0408">Iron</keyword>
<keyword evidence="4 14" id="KW-0410">Iron transport</keyword>
<dbReference type="NCBIfam" id="TIGR00437">
    <property type="entry name" value="feoB"/>
    <property type="match status" value="1"/>
</dbReference>
<feature type="transmembrane region" description="Helical" evidence="14">
    <location>
        <begin position="494"/>
        <end position="515"/>
    </location>
</feature>
<organism evidence="16 17">
    <name type="scientific">Thermosipho ferrireducens</name>
    <dbReference type="NCBI Taxonomy" id="2571116"/>
    <lineage>
        <taxon>Bacteria</taxon>
        <taxon>Thermotogati</taxon>
        <taxon>Thermotogota</taxon>
        <taxon>Thermotogae</taxon>
        <taxon>Thermotogales</taxon>
        <taxon>Fervidobacteriaceae</taxon>
        <taxon>Thermosipho</taxon>
    </lineage>
</organism>
<dbReference type="Pfam" id="PF02421">
    <property type="entry name" value="FeoB_N"/>
    <property type="match status" value="1"/>
</dbReference>
<accession>A0ABX7S8N6</accession>
<dbReference type="InterPro" id="IPR041069">
    <property type="entry name" value="FeoB_Cyto"/>
</dbReference>
<dbReference type="InterPro" id="IPR030389">
    <property type="entry name" value="G_FEOB_dom"/>
</dbReference>
<comment type="subcellular location">
    <subcellularLocation>
        <location evidence="14">Cell inner membrane</location>
        <topology evidence="14">Multi-pass membrane protein</topology>
    </subcellularLocation>
    <subcellularLocation>
        <location evidence="1">Cell membrane</location>
        <topology evidence="1">Multi-pass membrane protein</topology>
    </subcellularLocation>
</comment>
<dbReference type="Pfam" id="PF17910">
    <property type="entry name" value="FeoB_Cyto"/>
    <property type="match status" value="1"/>
</dbReference>
<evidence type="ECO:0000256" key="7">
    <source>
        <dbReference type="ARBA" id="ARBA00022989"/>
    </source>
</evidence>
<feature type="transmembrane region" description="Helical" evidence="14">
    <location>
        <begin position="623"/>
        <end position="647"/>
    </location>
</feature>
<dbReference type="Gene3D" id="1.10.287.1770">
    <property type="match status" value="1"/>
</dbReference>
<evidence type="ECO:0000256" key="9">
    <source>
        <dbReference type="ARBA" id="ARBA00023065"/>
    </source>
</evidence>
<evidence type="ECO:0000256" key="2">
    <source>
        <dbReference type="ARBA" id="ARBA00022448"/>
    </source>
</evidence>
<dbReference type="Pfam" id="PF07670">
    <property type="entry name" value="Gate"/>
    <property type="match status" value="2"/>
</dbReference>
<evidence type="ECO:0000313" key="16">
    <source>
        <dbReference type="EMBL" id="QTA37653.1"/>
    </source>
</evidence>
<keyword evidence="5 14" id="KW-0812">Transmembrane</keyword>
<dbReference type="InterPro" id="IPR006073">
    <property type="entry name" value="GTP-bd"/>
</dbReference>
<dbReference type="PANTHER" id="PTHR43185:SF1">
    <property type="entry name" value="FE(2+) TRANSPORTER FEOB"/>
    <property type="match status" value="1"/>
</dbReference>
<dbReference type="InterPro" id="IPR011640">
    <property type="entry name" value="Fe2_transport_prot_B_C"/>
</dbReference>
<feature type="transmembrane region" description="Helical" evidence="14">
    <location>
        <begin position="326"/>
        <end position="351"/>
    </location>
</feature>
<proteinExistence type="inferred from homology"/>
<dbReference type="PROSITE" id="PS51711">
    <property type="entry name" value="G_FEOB"/>
    <property type="match status" value="1"/>
</dbReference>
<reference evidence="16 17" key="1">
    <citation type="submission" date="2021-03" db="EMBL/GenBank/DDBJ databases">
        <title>Thermosipho ferrireducens sp.nov., an anaerobic thermophilic iron-reducing bacterium isolated from a deep-sea hydrothermal sulfide deposits.</title>
        <authorList>
            <person name="Zeng X."/>
            <person name="Chen Y."/>
            <person name="Shao Z."/>
        </authorList>
    </citation>
    <scope>NUCLEOTIDE SEQUENCE [LARGE SCALE GENOMIC DNA]</scope>
    <source>
        <strain evidence="16 17">JL129W03</strain>
    </source>
</reference>
<evidence type="ECO:0000256" key="11">
    <source>
        <dbReference type="ARBA" id="ARBA00023136"/>
    </source>
</evidence>
<evidence type="ECO:0000256" key="5">
    <source>
        <dbReference type="ARBA" id="ARBA00022692"/>
    </source>
</evidence>
<dbReference type="InterPro" id="IPR011642">
    <property type="entry name" value="Gate_dom"/>
</dbReference>
<sequence>MIVSVGLVGNPNVGKTSIFNTLVGARQYIANWPGVTVTKVEGATEWRGNILRIIDLPGTYSLTAQSTDEKITRNFLFYSPPDVTVLIADSINPEQSFYLLIETLEVTTNVILAMNSIDEAKRLGIKIDRYELEKHFGVPVVFTSAKTGEGVSELKDRILEVAKGKVSKKVLFSYGEFEKNITSIEKLIPENLYQNKRFVALKILEGDRDFLKVINSKTELPEDFVESSKSKIATVRYSHVRNVIKEAYSGESLSIQKTINDKIDHILTHKYFGIPLLILIMYLVFKFTFDVVQPLSDLLDVGFSALGEYIKSFGDNAFLSLIADGVIGGVGGVLVFIPNIFALFFALGILEETGYLPRAAFVVDRIMYKMKLSGRAFISLLLGFGCNVPSIMSTRGLNDEKERISTIIAAPFVSCSARLPVYLMIVGIFFPKYRGEILFSIYFVSILLTALSAIIINKIFFKGEEVPLIMELPRYRIPTLKNIYIYMWNKGSHFIKKAGTIIFATSILVWFVSYFPDNGNVETSYAAYIGKFLEPVLKPLGFNWQVGTALFFGGIAKEVIVSTFAMLYGFAEENLQMAKVALTTSLTPVSAYALLLFVLAYIPCFATLATIRSETGKWKWVAVSVGYSLTLAYTLSLIFVGIMNLLIK</sequence>
<evidence type="ECO:0000256" key="12">
    <source>
        <dbReference type="ARBA" id="ARBA00031200"/>
    </source>
</evidence>
<dbReference type="RefSeq" id="WP_207566377.1">
    <property type="nucleotide sequence ID" value="NZ_CP071446.1"/>
</dbReference>
<dbReference type="PRINTS" id="PR00326">
    <property type="entry name" value="GTP1OBG"/>
</dbReference>
<evidence type="ECO:0000256" key="1">
    <source>
        <dbReference type="ARBA" id="ARBA00004651"/>
    </source>
</evidence>
<dbReference type="EMBL" id="CP071446">
    <property type="protein sequence ID" value="QTA37653.1"/>
    <property type="molecule type" value="Genomic_DNA"/>
</dbReference>
<name>A0ABX7S8N6_9BACT</name>
<gene>
    <name evidence="16" type="primary">feoB</name>
    <name evidence="16" type="ORF">JYK00_07940</name>
</gene>
<evidence type="ECO:0000256" key="6">
    <source>
        <dbReference type="ARBA" id="ARBA00022741"/>
    </source>
</evidence>
<keyword evidence="2 14" id="KW-0813">Transport</keyword>
<evidence type="ECO:0000256" key="3">
    <source>
        <dbReference type="ARBA" id="ARBA00022475"/>
    </source>
</evidence>
<dbReference type="Proteomes" id="UP000671862">
    <property type="component" value="Chromosome"/>
</dbReference>
<evidence type="ECO:0000313" key="17">
    <source>
        <dbReference type="Proteomes" id="UP000671862"/>
    </source>
</evidence>
<keyword evidence="7 14" id="KW-1133">Transmembrane helix</keyword>
<keyword evidence="6" id="KW-0547">Nucleotide-binding</keyword>
<keyword evidence="17" id="KW-1185">Reference proteome</keyword>
<feature type="transmembrane region" description="Helical" evidence="14">
    <location>
        <begin position="437"/>
        <end position="461"/>
    </location>
</feature>
<dbReference type="InterPro" id="IPR027417">
    <property type="entry name" value="P-loop_NTPase"/>
</dbReference>
<keyword evidence="10 14" id="KW-0342">GTP-binding</keyword>
<protein>
    <recommendedName>
        <fullName evidence="12 13">Ferrous iron transport protein B</fullName>
    </recommendedName>
</protein>
<evidence type="ECO:0000256" key="13">
    <source>
        <dbReference type="NCBIfam" id="TIGR00437"/>
    </source>
</evidence>
<keyword evidence="11 14" id="KW-0472">Membrane</keyword>
<evidence type="ECO:0000256" key="10">
    <source>
        <dbReference type="ARBA" id="ARBA00023134"/>
    </source>
</evidence>
<keyword evidence="3" id="KW-1003">Cell membrane</keyword>
<evidence type="ECO:0000256" key="8">
    <source>
        <dbReference type="ARBA" id="ARBA00023004"/>
    </source>
</evidence>
<dbReference type="CDD" id="cd01879">
    <property type="entry name" value="FeoB"/>
    <property type="match status" value="1"/>
</dbReference>
<comment type="similarity">
    <text evidence="14">Belongs to the TRAFAC class TrmE-Era-EngA-EngB-Septin-like GTPase superfamily. FeoB GTPase (TC 9.A.8) family.</text>
</comment>
<feature type="transmembrane region" description="Helical" evidence="14">
    <location>
        <begin position="404"/>
        <end position="430"/>
    </location>
</feature>
<dbReference type="Pfam" id="PF07664">
    <property type="entry name" value="FeoB_C"/>
    <property type="match status" value="1"/>
</dbReference>
<feature type="transmembrane region" description="Helical" evidence="14">
    <location>
        <begin position="271"/>
        <end position="289"/>
    </location>
</feature>
<feature type="transmembrane region" description="Helical" evidence="14">
    <location>
        <begin position="548"/>
        <end position="571"/>
    </location>
</feature>